<dbReference type="PANTHER" id="PTHR38248">
    <property type="entry name" value="FUNK1 6"/>
    <property type="match status" value="1"/>
</dbReference>
<reference evidence="4 5" key="1">
    <citation type="submission" date="2019-02" db="EMBL/GenBank/DDBJ databases">
        <title>Genome sequencing of the rare red list fungi Antrodiella citrinella (Flaviporus citrinellus).</title>
        <authorList>
            <person name="Buettner E."/>
            <person name="Kellner H."/>
        </authorList>
    </citation>
    <scope>NUCLEOTIDE SEQUENCE [LARGE SCALE GENOMIC DNA]</scope>
    <source>
        <strain evidence="4 5">DSM 108506</strain>
    </source>
</reference>
<proteinExistence type="predicted"/>
<feature type="region of interest" description="Disordered" evidence="1">
    <location>
        <begin position="414"/>
        <end position="433"/>
    </location>
</feature>
<dbReference type="Proteomes" id="UP000308730">
    <property type="component" value="Unassembled WGS sequence"/>
</dbReference>
<protein>
    <recommendedName>
        <fullName evidence="3">Fungal-type protein kinase domain-containing protein</fullName>
    </recommendedName>
</protein>
<evidence type="ECO:0000256" key="1">
    <source>
        <dbReference type="SAM" id="MobiDB-lite"/>
    </source>
</evidence>
<feature type="transmembrane region" description="Helical" evidence="2">
    <location>
        <begin position="630"/>
        <end position="649"/>
    </location>
</feature>
<keyword evidence="5" id="KW-1185">Reference proteome</keyword>
<name>A0A4S4MT94_9APHY</name>
<feature type="region of interest" description="Disordered" evidence="1">
    <location>
        <begin position="563"/>
        <end position="586"/>
    </location>
</feature>
<dbReference type="InterPro" id="IPR011009">
    <property type="entry name" value="Kinase-like_dom_sf"/>
</dbReference>
<feature type="domain" description="Fungal-type protein kinase" evidence="3">
    <location>
        <begin position="182"/>
        <end position="638"/>
    </location>
</feature>
<keyword evidence="2" id="KW-0812">Transmembrane</keyword>
<feature type="region of interest" description="Disordered" evidence="1">
    <location>
        <begin position="1"/>
        <end position="54"/>
    </location>
</feature>
<evidence type="ECO:0000313" key="4">
    <source>
        <dbReference type="EMBL" id="THH28687.1"/>
    </source>
</evidence>
<gene>
    <name evidence="4" type="ORF">EUX98_g5506</name>
</gene>
<feature type="compositionally biased region" description="Basic residues" evidence="1">
    <location>
        <begin position="787"/>
        <end position="803"/>
    </location>
</feature>
<feature type="compositionally biased region" description="Acidic residues" evidence="1">
    <location>
        <begin position="567"/>
        <end position="583"/>
    </location>
</feature>
<dbReference type="OrthoDB" id="2803129at2759"/>
<accession>A0A4S4MT94</accession>
<dbReference type="AlphaFoldDB" id="A0A4S4MT94"/>
<evidence type="ECO:0000256" key="2">
    <source>
        <dbReference type="SAM" id="Phobius"/>
    </source>
</evidence>
<keyword evidence="2" id="KW-1133">Transmembrane helix</keyword>
<dbReference type="SUPFAM" id="SSF56112">
    <property type="entry name" value="Protein kinase-like (PK-like)"/>
    <property type="match status" value="1"/>
</dbReference>
<keyword evidence="2" id="KW-0472">Membrane</keyword>
<feature type="compositionally biased region" description="Polar residues" evidence="1">
    <location>
        <begin position="1"/>
        <end position="12"/>
    </location>
</feature>
<feature type="region of interest" description="Disordered" evidence="1">
    <location>
        <begin position="137"/>
        <end position="160"/>
    </location>
</feature>
<dbReference type="EMBL" id="SGPM01000163">
    <property type="protein sequence ID" value="THH28687.1"/>
    <property type="molecule type" value="Genomic_DNA"/>
</dbReference>
<feature type="compositionally biased region" description="Basic and acidic residues" evidence="1">
    <location>
        <begin position="770"/>
        <end position="786"/>
    </location>
</feature>
<feature type="compositionally biased region" description="Basic and acidic residues" evidence="1">
    <location>
        <begin position="805"/>
        <end position="816"/>
    </location>
</feature>
<feature type="compositionally biased region" description="Basic and acidic residues" evidence="1">
    <location>
        <begin position="25"/>
        <end position="48"/>
    </location>
</feature>
<comment type="caution">
    <text evidence="4">The sequence shown here is derived from an EMBL/GenBank/DDBJ whole genome shotgun (WGS) entry which is preliminary data.</text>
</comment>
<dbReference type="Gene3D" id="1.10.510.10">
    <property type="entry name" value="Transferase(Phosphotransferase) domain 1"/>
    <property type="match status" value="1"/>
</dbReference>
<sequence>MSNSSHQSQQPDPKQKPVKYRNTPRKKDSPRQPDAELVDAHSAERRYPQMDSLPSHIPEVTMSYFLEHATPQLKKREVERVIRDVQPRIIKNGRLSEFPQDPRHMTGDEHTVFKGMERLSNTVLEAAIPIMGEPTARSYCRPRNTEKSETENGGFKSDGNQFLGLGASPGALYIVDSVTNHKYKKSDEPSEVNQNRRQMLGNAAHIMFADPARRFRFAVTIENTSMRLWFLSRTVCFVTKPFNFITEPMHYVRFLLATSFGSKEALGWDPTVSRVTTNDGKVVYEYLVEGKTYRTVGDAALFSHQAYRLLGRAIRVWRVKEVGPDGELFRDEHALKDYWLPEYCQTEGEIQAEIFEDAAKARPDDSEMKFKNYFMTILHDTVLPPSNLPPIPPTTCRQLQLIVSETKAPTVPHVKRSTNAQPTGGNVVSTPAPERGDYPSYVAGGVPVTIRYEPRKHCRLVFKEVGTPLHKIPNHINLFLCLVDALKGLKVLHDARRIYRDISTGNLLWCETGPGEYFCKISDLEYVRRYLVEMKDGEAQHSHKTGTPSFMAVEIQGGRRAFASTDVDSDSDDDDEDTDDEDGLPPLTFVVNDGGANKASVNVNGDQPNNNINWVAALPLLHNYLHDIEGVWWIAIWILFYTVPLAIALSTIDTASQLPQEAVADELFPDNLHGSSQRTLFFTTFGAIEENINLLPQNYQPVMLLMAKAHRRLVKMYKKIEDPAFPERIFKHDAFSSIYSKMIVIFRRAARAARERDAVFISDHRRELVAEEDKKKQEAADAEAKKRAAMRKTKVKATMKTKAKATSEDAEARVDDSDPMQLGASRGSSSPVTRATKRKRSEPDVITGPSSKRPQTRKALRVSAPTRMATRSSKKGQSSSNERTSTRRKKR</sequence>
<organism evidence="4 5">
    <name type="scientific">Antrodiella citrinella</name>
    <dbReference type="NCBI Taxonomy" id="2447956"/>
    <lineage>
        <taxon>Eukaryota</taxon>
        <taxon>Fungi</taxon>
        <taxon>Dikarya</taxon>
        <taxon>Basidiomycota</taxon>
        <taxon>Agaricomycotina</taxon>
        <taxon>Agaricomycetes</taxon>
        <taxon>Polyporales</taxon>
        <taxon>Steccherinaceae</taxon>
        <taxon>Antrodiella</taxon>
    </lineage>
</organism>
<feature type="compositionally biased region" description="Polar residues" evidence="1">
    <location>
        <begin position="869"/>
        <end position="883"/>
    </location>
</feature>
<dbReference type="PANTHER" id="PTHR38248:SF2">
    <property type="entry name" value="FUNK1 11"/>
    <property type="match status" value="1"/>
</dbReference>
<evidence type="ECO:0000313" key="5">
    <source>
        <dbReference type="Proteomes" id="UP000308730"/>
    </source>
</evidence>
<dbReference type="Pfam" id="PF17667">
    <property type="entry name" value="Pkinase_fungal"/>
    <property type="match status" value="1"/>
</dbReference>
<dbReference type="InterPro" id="IPR040976">
    <property type="entry name" value="Pkinase_fungal"/>
</dbReference>
<evidence type="ECO:0000259" key="3">
    <source>
        <dbReference type="Pfam" id="PF17667"/>
    </source>
</evidence>
<feature type="compositionally biased region" description="Polar residues" evidence="1">
    <location>
        <begin position="417"/>
        <end position="429"/>
    </location>
</feature>
<feature type="region of interest" description="Disordered" evidence="1">
    <location>
        <begin position="770"/>
        <end position="891"/>
    </location>
</feature>